<sequence length="273" mass="30707">MQPPLNKYYHGQRLAVICLLGMLLLSLSCSRKPDMVLGKKEMASLLTDVHKGESLIEINHNQFSSDSMRRVMKQSVLDAHGVTQQQWDSSLSYYGRNIEQYIELYDIVIAGLEQELKNVNVVSQGSNIQMEVVGDSADTWDQPRLRHFSAKQPTDILKFYLRRDLNWDRGDVYTWNFKAINGSTPITWTIAAEYSDGTTEYKSGTTASSGWTNISFHTDSSRTTSSIRGVATLRPSADESIYIDSISLVRTRHEKAPAAARAGIMQFSNGKKN</sequence>
<evidence type="ECO:0000313" key="2">
    <source>
        <dbReference type="Proteomes" id="UP000305401"/>
    </source>
</evidence>
<accession>A0AC61S6D2</accession>
<reference evidence="1" key="1">
    <citation type="submission" date="2019-04" db="EMBL/GenBank/DDBJ databases">
        <title>Microbes associate with the intestines of laboratory mice.</title>
        <authorList>
            <person name="Navarre W."/>
            <person name="Wong E."/>
            <person name="Huang K.C."/>
            <person name="Tropini C."/>
            <person name="Ng K."/>
            <person name="Yu B."/>
        </authorList>
    </citation>
    <scope>NUCLEOTIDE SEQUENCE</scope>
    <source>
        <strain evidence="1">NM86_A22</strain>
    </source>
</reference>
<dbReference type="Proteomes" id="UP000305401">
    <property type="component" value="Unassembled WGS sequence"/>
</dbReference>
<organism evidence="1 2">
    <name type="scientific">Muribaculum caecicola</name>
    <dbReference type="NCBI Taxonomy" id="3038144"/>
    <lineage>
        <taxon>Bacteria</taxon>
        <taxon>Pseudomonadati</taxon>
        <taxon>Bacteroidota</taxon>
        <taxon>Bacteroidia</taxon>
        <taxon>Bacteroidales</taxon>
        <taxon>Muribaculaceae</taxon>
        <taxon>Muribaculum</taxon>
    </lineage>
</organism>
<proteinExistence type="predicted"/>
<protein>
    <submittedName>
        <fullName evidence="1">DUF4296 domain-containing protein</fullName>
    </submittedName>
</protein>
<gene>
    <name evidence="1" type="ORF">E5990_04510</name>
</gene>
<keyword evidence="2" id="KW-1185">Reference proteome</keyword>
<comment type="caution">
    <text evidence="1">The sequence shown here is derived from an EMBL/GenBank/DDBJ whole genome shotgun (WGS) entry which is preliminary data.</text>
</comment>
<name>A0AC61S6D2_9BACT</name>
<dbReference type="EMBL" id="SSTG01000037">
    <property type="protein sequence ID" value="THG53120.1"/>
    <property type="molecule type" value="Genomic_DNA"/>
</dbReference>
<evidence type="ECO:0000313" key="1">
    <source>
        <dbReference type="EMBL" id="THG53120.1"/>
    </source>
</evidence>